<dbReference type="InterPro" id="IPR039425">
    <property type="entry name" value="RNA_pol_sigma-70-like"/>
</dbReference>
<dbReference type="PANTHER" id="PTHR43133">
    <property type="entry name" value="RNA POLYMERASE ECF-TYPE SIGMA FACTO"/>
    <property type="match status" value="1"/>
</dbReference>
<dbReference type="Pfam" id="PF08281">
    <property type="entry name" value="Sigma70_r4_2"/>
    <property type="match status" value="1"/>
</dbReference>
<evidence type="ECO:0000259" key="6">
    <source>
        <dbReference type="SMART" id="SM00421"/>
    </source>
</evidence>
<dbReference type="OrthoDB" id="2046835at2"/>
<dbReference type="Gene3D" id="1.10.10.10">
    <property type="entry name" value="Winged helix-like DNA-binding domain superfamily/Winged helix DNA-binding domain"/>
    <property type="match status" value="1"/>
</dbReference>
<protein>
    <submittedName>
        <fullName evidence="7">RNA polymerase sigma-70 factor, sigma-E family</fullName>
    </submittedName>
</protein>
<dbReference type="InterPro" id="IPR013325">
    <property type="entry name" value="RNA_pol_sigma_r2"/>
</dbReference>
<dbReference type="InterPro" id="IPR000792">
    <property type="entry name" value="Tscrpt_reg_LuxR_C"/>
</dbReference>
<dbReference type="NCBIfam" id="TIGR02983">
    <property type="entry name" value="SigE-fam_strep"/>
    <property type="match status" value="1"/>
</dbReference>
<comment type="similarity">
    <text evidence="1">Belongs to the sigma-70 factor family. ECF subfamily.</text>
</comment>
<dbReference type="InterPro" id="IPR014325">
    <property type="entry name" value="RNA_pol_sigma-E_actinobac"/>
</dbReference>
<dbReference type="SUPFAM" id="SSF88659">
    <property type="entry name" value="Sigma3 and sigma4 domains of RNA polymerase sigma factors"/>
    <property type="match status" value="1"/>
</dbReference>
<dbReference type="STRING" id="568860.SAMN05421811_103715"/>
<dbReference type="NCBIfam" id="TIGR02937">
    <property type="entry name" value="sigma70-ECF"/>
    <property type="match status" value="1"/>
</dbReference>
<feature type="domain" description="HTH luxR-type" evidence="6">
    <location>
        <begin position="106"/>
        <end position="163"/>
    </location>
</feature>
<dbReference type="GO" id="GO:0006352">
    <property type="term" value="P:DNA-templated transcription initiation"/>
    <property type="evidence" value="ECO:0007669"/>
    <property type="project" value="InterPro"/>
</dbReference>
<dbReference type="Pfam" id="PF04542">
    <property type="entry name" value="Sigma70_r2"/>
    <property type="match status" value="1"/>
</dbReference>
<dbReference type="EMBL" id="FOHX01000003">
    <property type="protein sequence ID" value="SET64794.1"/>
    <property type="molecule type" value="Genomic_DNA"/>
</dbReference>
<dbReference type="AlphaFoldDB" id="A0A1I0G2I1"/>
<keyword evidence="2" id="KW-0805">Transcription regulation</keyword>
<organism evidence="7 8">
    <name type="scientific">Nonomuraea wenchangensis</name>
    <dbReference type="NCBI Taxonomy" id="568860"/>
    <lineage>
        <taxon>Bacteria</taxon>
        <taxon>Bacillati</taxon>
        <taxon>Actinomycetota</taxon>
        <taxon>Actinomycetes</taxon>
        <taxon>Streptosporangiales</taxon>
        <taxon>Streptosporangiaceae</taxon>
        <taxon>Nonomuraea</taxon>
    </lineage>
</organism>
<dbReference type="PANTHER" id="PTHR43133:SF50">
    <property type="entry name" value="ECF RNA POLYMERASE SIGMA FACTOR SIGM"/>
    <property type="match status" value="1"/>
</dbReference>
<evidence type="ECO:0000313" key="7">
    <source>
        <dbReference type="EMBL" id="SET64794.1"/>
    </source>
</evidence>
<dbReference type="InterPro" id="IPR013324">
    <property type="entry name" value="RNA_pol_sigma_r3/r4-like"/>
</dbReference>
<keyword evidence="8" id="KW-1185">Reference proteome</keyword>
<evidence type="ECO:0000256" key="4">
    <source>
        <dbReference type="ARBA" id="ARBA00023125"/>
    </source>
</evidence>
<reference evidence="7 8" key="1">
    <citation type="submission" date="2016-10" db="EMBL/GenBank/DDBJ databases">
        <authorList>
            <person name="de Groot N.N."/>
        </authorList>
    </citation>
    <scope>NUCLEOTIDE SEQUENCE [LARGE SCALE GENOMIC DNA]</scope>
    <source>
        <strain evidence="7 8">CGMCC 4.5598</strain>
    </source>
</reference>
<evidence type="ECO:0000256" key="2">
    <source>
        <dbReference type="ARBA" id="ARBA00023015"/>
    </source>
</evidence>
<sequence length="178" mass="20463">MDRDAAFTAFLDTHQRPLLRLCYLLTGEVHLAEDLLQSVLVRMLGRWPKLRHIDNLDAYARKALVNQYISWRRRRGSGEVLRSELPERAHSSEDSAVLRIVLRQALMRLTPKQRAVLVLRFYEDRTEREVAELMGCSVGTVKSQAHHALARLRALAPELASYLPVLNDDPAWNEGARR</sequence>
<dbReference type="InterPro" id="IPR007627">
    <property type="entry name" value="RNA_pol_sigma70_r2"/>
</dbReference>
<evidence type="ECO:0000256" key="5">
    <source>
        <dbReference type="ARBA" id="ARBA00023163"/>
    </source>
</evidence>
<accession>A0A1I0G2I1</accession>
<proteinExistence type="inferred from homology"/>
<dbReference type="InterPro" id="IPR014284">
    <property type="entry name" value="RNA_pol_sigma-70_dom"/>
</dbReference>
<keyword evidence="5" id="KW-0804">Transcription</keyword>
<dbReference type="CDD" id="cd06171">
    <property type="entry name" value="Sigma70_r4"/>
    <property type="match status" value="1"/>
</dbReference>
<dbReference type="InterPro" id="IPR013249">
    <property type="entry name" value="RNA_pol_sigma70_r4_t2"/>
</dbReference>
<keyword evidence="4" id="KW-0238">DNA-binding</keyword>
<dbReference type="GO" id="GO:0016987">
    <property type="term" value="F:sigma factor activity"/>
    <property type="evidence" value="ECO:0007669"/>
    <property type="project" value="UniProtKB-KW"/>
</dbReference>
<keyword evidence="3" id="KW-0731">Sigma factor</keyword>
<dbReference type="SUPFAM" id="SSF88946">
    <property type="entry name" value="Sigma2 domain of RNA polymerase sigma factors"/>
    <property type="match status" value="1"/>
</dbReference>
<name>A0A1I0G2I1_9ACTN</name>
<evidence type="ECO:0000256" key="3">
    <source>
        <dbReference type="ARBA" id="ARBA00023082"/>
    </source>
</evidence>
<dbReference type="RefSeq" id="WP_091080403.1">
    <property type="nucleotide sequence ID" value="NZ_FOHX01000003.1"/>
</dbReference>
<dbReference type="InterPro" id="IPR036388">
    <property type="entry name" value="WH-like_DNA-bd_sf"/>
</dbReference>
<dbReference type="Gene3D" id="1.10.1740.10">
    <property type="match status" value="1"/>
</dbReference>
<gene>
    <name evidence="7" type="ORF">SAMN05421811_103715</name>
</gene>
<dbReference type="GO" id="GO:0003677">
    <property type="term" value="F:DNA binding"/>
    <property type="evidence" value="ECO:0007669"/>
    <property type="project" value="UniProtKB-KW"/>
</dbReference>
<evidence type="ECO:0000256" key="1">
    <source>
        <dbReference type="ARBA" id="ARBA00010641"/>
    </source>
</evidence>
<evidence type="ECO:0000313" key="8">
    <source>
        <dbReference type="Proteomes" id="UP000199361"/>
    </source>
</evidence>
<dbReference type="Proteomes" id="UP000199361">
    <property type="component" value="Unassembled WGS sequence"/>
</dbReference>
<dbReference type="SMART" id="SM00421">
    <property type="entry name" value="HTH_LUXR"/>
    <property type="match status" value="1"/>
</dbReference>